<evidence type="ECO:0008006" key="4">
    <source>
        <dbReference type="Google" id="ProtNLM"/>
    </source>
</evidence>
<dbReference type="EMBL" id="JBDFQZ010000010">
    <property type="protein sequence ID" value="KAK9682059.1"/>
    <property type="molecule type" value="Genomic_DNA"/>
</dbReference>
<name>A0AAW1HYQ7_SAPOF</name>
<comment type="caution">
    <text evidence="2">The sequence shown here is derived from an EMBL/GenBank/DDBJ whole genome shotgun (WGS) entry which is preliminary data.</text>
</comment>
<evidence type="ECO:0000313" key="3">
    <source>
        <dbReference type="Proteomes" id="UP001443914"/>
    </source>
</evidence>
<protein>
    <recommendedName>
        <fullName evidence="4">Ubiquinol-cytochrome c reductase complex 6.7 kDa protein</fullName>
    </recommendedName>
</protein>
<accession>A0AAW1HYQ7</accession>
<keyword evidence="1" id="KW-1133">Transmembrane helix</keyword>
<evidence type="ECO:0000256" key="1">
    <source>
        <dbReference type="SAM" id="Phobius"/>
    </source>
</evidence>
<feature type="transmembrane region" description="Helical" evidence="1">
    <location>
        <begin position="21"/>
        <end position="40"/>
    </location>
</feature>
<keyword evidence="3" id="KW-1185">Reference proteome</keyword>
<organism evidence="2 3">
    <name type="scientific">Saponaria officinalis</name>
    <name type="common">Common soapwort</name>
    <name type="synonym">Lychnis saponaria</name>
    <dbReference type="NCBI Taxonomy" id="3572"/>
    <lineage>
        <taxon>Eukaryota</taxon>
        <taxon>Viridiplantae</taxon>
        <taxon>Streptophyta</taxon>
        <taxon>Embryophyta</taxon>
        <taxon>Tracheophyta</taxon>
        <taxon>Spermatophyta</taxon>
        <taxon>Magnoliopsida</taxon>
        <taxon>eudicotyledons</taxon>
        <taxon>Gunneridae</taxon>
        <taxon>Pentapetalae</taxon>
        <taxon>Caryophyllales</taxon>
        <taxon>Caryophyllaceae</taxon>
        <taxon>Caryophylleae</taxon>
        <taxon>Saponaria</taxon>
    </lineage>
</organism>
<gene>
    <name evidence="2" type="ORF">RND81_10G047700</name>
</gene>
<dbReference type="Proteomes" id="UP001443914">
    <property type="component" value="Unassembled WGS sequence"/>
</dbReference>
<dbReference type="AlphaFoldDB" id="A0AAW1HYQ7"/>
<sequence length="57" mass="6259">MASTSGIMKFLKPSMKPQSSDIKAAVGWGVAAGTGALYLVQPWSWIRQTFFVKPEEQ</sequence>
<keyword evidence="1" id="KW-0812">Transmembrane</keyword>
<evidence type="ECO:0000313" key="2">
    <source>
        <dbReference type="EMBL" id="KAK9682059.1"/>
    </source>
</evidence>
<reference evidence="2" key="1">
    <citation type="submission" date="2024-03" db="EMBL/GenBank/DDBJ databases">
        <title>WGS assembly of Saponaria officinalis var. Norfolk2.</title>
        <authorList>
            <person name="Jenkins J."/>
            <person name="Shu S."/>
            <person name="Grimwood J."/>
            <person name="Barry K."/>
            <person name="Goodstein D."/>
            <person name="Schmutz J."/>
            <person name="Leebens-Mack J."/>
            <person name="Osbourn A."/>
        </authorList>
    </citation>
    <scope>NUCLEOTIDE SEQUENCE [LARGE SCALE GENOMIC DNA]</scope>
    <source>
        <strain evidence="2">JIC</strain>
    </source>
</reference>
<proteinExistence type="predicted"/>
<keyword evidence="1" id="KW-0472">Membrane</keyword>